<reference evidence="2" key="1">
    <citation type="submission" date="2017-01" db="EMBL/GenBank/DDBJ databases">
        <authorList>
            <person name="Varghese N."/>
            <person name="Submissions S."/>
        </authorList>
    </citation>
    <scope>NUCLEOTIDE SEQUENCE [LARGE SCALE GENOMIC DNA]</scope>
    <source>
        <strain evidence="2">ATCC 51758</strain>
    </source>
</reference>
<accession>A0A1N6ZZA4</accession>
<proteinExistence type="predicted"/>
<protein>
    <submittedName>
        <fullName evidence="1">Heavy-metal-associated domain-containing protein</fullName>
    </submittedName>
</protein>
<dbReference type="STRING" id="34027.SAMN05421829_1139"/>
<dbReference type="InterPro" id="IPR036163">
    <property type="entry name" value="HMA_dom_sf"/>
</dbReference>
<dbReference type="OrthoDB" id="9131875at2"/>
<dbReference type="Proteomes" id="UP000186819">
    <property type="component" value="Unassembled WGS sequence"/>
</dbReference>
<dbReference type="GO" id="GO:0046872">
    <property type="term" value="F:metal ion binding"/>
    <property type="evidence" value="ECO:0007669"/>
    <property type="project" value="InterPro"/>
</dbReference>
<evidence type="ECO:0000313" key="1">
    <source>
        <dbReference type="EMBL" id="SIR32103.1"/>
    </source>
</evidence>
<keyword evidence="2" id="KW-1185">Reference proteome</keyword>
<dbReference type="EMBL" id="FTMD01000013">
    <property type="protein sequence ID" value="SIR32103.1"/>
    <property type="molecule type" value="Genomic_DNA"/>
</dbReference>
<evidence type="ECO:0000313" key="2">
    <source>
        <dbReference type="Proteomes" id="UP000186819"/>
    </source>
</evidence>
<sequence>MDAFEQLQRFSRNLRIAHHIPGRIRLKLESELDQGQMDAIGEAKRFGQALDDIPGIHSVKLNLLARSCTVEYDTGAIPAAAWPDLLGGVRSPAAEVLLDILVAKHREVTGA</sequence>
<gene>
    <name evidence="1" type="ORF">SAMN05421829_1139</name>
</gene>
<dbReference type="SUPFAM" id="SSF55008">
    <property type="entry name" value="HMA, heavy metal-associated domain"/>
    <property type="match status" value="1"/>
</dbReference>
<dbReference type="RefSeq" id="WP_076603446.1">
    <property type="nucleotide sequence ID" value="NZ_FTMD01000013.1"/>
</dbReference>
<name>A0A1N6ZZA4_9RHOO</name>
<organism evidence="1 2">
    <name type="scientific">Aromatoleum tolulyticum</name>
    <dbReference type="NCBI Taxonomy" id="34027"/>
    <lineage>
        <taxon>Bacteria</taxon>
        <taxon>Pseudomonadati</taxon>
        <taxon>Pseudomonadota</taxon>
        <taxon>Betaproteobacteria</taxon>
        <taxon>Rhodocyclales</taxon>
        <taxon>Rhodocyclaceae</taxon>
        <taxon>Aromatoleum</taxon>
    </lineage>
</organism>
<dbReference type="AlphaFoldDB" id="A0A1N6ZZA4"/>
<dbReference type="Pfam" id="PF19991">
    <property type="entry name" value="HMA_2"/>
    <property type="match status" value="1"/>
</dbReference>